<proteinExistence type="predicted"/>
<organism evidence="1 2">
    <name type="scientific">Loigolactobacillus zhaoyuanensis</name>
    <dbReference type="NCBI Taxonomy" id="2486017"/>
    <lineage>
        <taxon>Bacteria</taxon>
        <taxon>Bacillati</taxon>
        <taxon>Bacillota</taxon>
        <taxon>Bacilli</taxon>
        <taxon>Lactobacillales</taxon>
        <taxon>Lactobacillaceae</taxon>
        <taxon>Loigolactobacillus</taxon>
    </lineage>
</organism>
<keyword evidence="2" id="KW-1185">Reference proteome</keyword>
<sequence length="64" mass="7522">MSKERNMRARLLDASLVKSLFGVTISALHHGIMVDGQFYEIGIWQAMVRADKIFVYNFYWKVRL</sequence>
<name>A0ABW8UFP2_9LACO</name>
<dbReference type="EMBL" id="JBGQPK010000062">
    <property type="protein sequence ID" value="MFL2030135.1"/>
    <property type="molecule type" value="Genomic_DNA"/>
</dbReference>
<dbReference type="Proteomes" id="UP001625389">
    <property type="component" value="Unassembled WGS sequence"/>
</dbReference>
<dbReference type="RefSeq" id="WP_225417934.1">
    <property type="nucleotide sequence ID" value="NZ_JBGQPK010000062.1"/>
</dbReference>
<evidence type="ECO:0000313" key="2">
    <source>
        <dbReference type="Proteomes" id="UP001625389"/>
    </source>
</evidence>
<gene>
    <name evidence="1" type="ORF">ACEN34_10985</name>
</gene>
<evidence type="ECO:0000313" key="1">
    <source>
        <dbReference type="EMBL" id="MFL2030135.1"/>
    </source>
</evidence>
<accession>A0ABW8UFP2</accession>
<comment type="caution">
    <text evidence="1">The sequence shown here is derived from an EMBL/GenBank/DDBJ whole genome shotgun (WGS) entry which is preliminary data.</text>
</comment>
<protein>
    <submittedName>
        <fullName evidence="1">Uncharacterized protein</fullName>
    </submittedName>
</protein>
<reference evidence="1 2" key="1">
    <citation type="submission" date="2024-08" db="EMBL/GenBank/DDBJ databases">
        <authorList>
            <person name="Arias E."/>
        </authorList>
    </citation>
    <scope>NUCLEOTIDE SEQUENCE [LARGE SCALE GENOMIC DNA]</scope>
    <source>
        <strain evidence="1 2">FAM 25317</strain>
    </source>
</reference>